<dbReference type="RefSeq" id="WP_188584912.1">
    <property type="nucleotide sequence ID" value="NZ_BMGC01000002.1"/>
</dbReference>
<dbReference type="AlphaFoldDB" id="A0A916SWF3"/>
<feature type="transmembrane region" description="Helical" evidence="9">
    <location>
        <begin position="259"/>
        <end position="276"/>
    </location>
</feature>
<dbReference type="GO" id="GO:0005886">
    <property type="term" value="C:plasma membrane"/>
    <property type="evidence" value="ECO:0007669"/>
    <property type="project" value="UniProtKB-SubCell"/>
</dbReference>
<comment type="caution">
    <text evidence="10">The sequence shown here is derived from an EMBL/GenBank/DDBJ whole genome shotgun (WGS) entry which is preliminary data.</text>
</comment>
<evidence type="ECO:0000256" key="7">
    <source>
        <dbReference type="ARBA" id="ARBA00043987"/>
    </source>
</evidence>
<feature type="transmembrane region" description="Helical" evidence="9">
    <location>
        <begin position="234"/>
        <end position="252"/>
    </location>
</feature>
<keyword evidence="6 9" id="KW-0472">Membrane</keyword>
<feature type="transmembrane region" description="Helical" evidence="9">
    <location>
        <begin position="202"/>
        <end position="222"/>
    </location>
</feature>
<protein>
    <recommendedName>
        <fullName evidence="12">Alpha-1,6-mannosyltransferase</fullName>
    </recommendedName>
</protein>
<reference evidence="10" key="1">
    <citation type="journal article" date="2014" name="Int. J. Syst. Evol. Microbiol.">
        <title>Complete genome sequence of Corynebacterium casei LMG S-19264T (=DSM 44701T), isolated from a smear-ripened cheese.</title>
        <authorList>
            <consortium name="US DOE Joint Genome Institute (JGI-PGF)"/>
            <person name="Walter F."/>
            <person name="Albersmeier A."/>
            <person name="Kalinowski J."/>
            <person name="Ruckert C."/>
        </authorList>
    </citation>
    <scope>NUCLEOTIDE SEQUENCE</scope>
    <source>
        <strain evidence="10">CGMCC 1.12827</strain>
    </source>
</reference>
<feature type="transmembrane region" description="Helical" evidence="9">
    <location>
        <begin position="112"/>
        <end position="131"/>
    </location>
</feature>
<evidence type="ECO:0000256" key="8">
    <source>
        <dbReference type="SAM" id="MobiDB-lite"/>
    </source>
</evidence>
<evidence type="ECO:0000256" key="6">
    <source>
        <dbReference type="ARBA" id="ARBA00023136"/>
    </source>
</evidence>
<comment type="similarity">
    <text evidence="7">Belongs to the MptA/B family.</text>
</comment>
<feature type="transmembrane region" description="Helical" evidence="9">
    <location>
        <begin position="80"/>
        <end position="100"/>
    </location>
</feature>
<gene>
    <name evidence="10" type="ORF">GCM10011489_04030</name>
</gene>
<dbReference type="EMBL" id="BMGC01000002">
    <property type="protein sequence ID" value="GGB19122.1"/>
    <property type="molecule type" value="Genomic_DNA"/>
</dbReference>
<evidence type="ECO:0000256" key="3">
    <source>
        <dbReference type="ARBA" id="ARBA00022679"/>
    </source>
</evidence>
<reference evidence="10" key="2">
    <citation type="submission" date="2020-09" db="EMBL/GenBank/DDBJ databases">
        <authorList>
            <person name="Sun Q."/>
            <person name="Zhou Y."/>
        </authorList>
    </citation>
    <scope>NUCLEOTIDE SEQUENCE</scope>
    <source>
        <strain evidence="10">CGMCC 1.12827</strain>
    </source>
</reference>
<evidence type="ECO:0000313" key="10">
    <source>
        <dbReference type="EMBL" id="GGB19122.1"/>
    </source>
</evidence>
<comment type="subcellular location">
    <subcellularLocation>
        <location evidence="1">Membrane</location>
        <topology evidence="1">Multi-pass membrane protein</topology>
    </subcellularLocation>
</comment>
<proteinExistence type="inferred from homology"/>
<evidence type="ECO:0000256" key="9">
    <source>
        <dbReference type="SAM" id="Phobius"/>
    </source>
</evidence>
<sequence>MTAATRHPDAGAPSRAQSSSAHRTALRSQLISPLGAGAVGSLLVALGSYGVGDIPRNNTWLQDAGLAWVTYGHGRSVASLLFWAGVAVMVCAWIVLGRRIRLGTGALPGMTALRWWVVAWVTPLLFAVPVYSRDVYAYLAQASLVSHGFNPYADGPVNNPGPLLDSMAQVWATTTAPYGPAFMLVARGVVAVTGDNPVAGVAMMRLVMLPGVALAVWAVPLLAKHFPGRRRDPAAAGMWLVLFNPMILIHTVGGPHVEMLLMGVLAAGLLLVVRGAHVPGVVVLAVATGIKITAGVALPFVVWIWLDHIRSRRAVRPRDVAGVFAGVIVVSSVVFGILTAAEGHGLGWLTGLGWADRIINWLTVPTLIAHVITWAAAPVATMSLLPVLAVTRLIGEIVMAMALVVIWWWARRDERTAMLGLTLAMSAVLLLEPSSLPWYYVWALIPAVACAPGRRMLGVVVAGSTFMLLAFAPDDSILLYEPGKLTICVLVSALAGWVVATDHRFGSAEQYSTDNRPVTHPQTPAGTPATASERGSR</sequence>
<feature type="transmembrane region" description="Helical" evidence="9">
    <location>
        <begin position="30"/>
        <end position="51"/>
    </location>
</feature>
<feature type="compositionally biased region" description="Polar residues" evidence="8">
    <location>
        <begin position="510"/>
        <end position="525"/>
    </location>
</feature>
<keyword evidence="11" id="KW-1185">Reference proteome</keyword>
<feature type="region of interest" description="Disordered" evidence="8">
    <location>
        <begin position="1"/>
        <end position="21"/>
    </location>
</feature>
<feature type="transmembrane region" description="Helical" evidence="9">
    <location>
        <begin position="483"/>
        <end position="500"/>
    </location>
</feature>
<feature type="transmembrane region" description="Helical" evidence="9">
    <location>
        <begin position="170"/>
        <end position="190"/>
    </location>
</feature>
<keyword evidence="5 9" id="KW-1133">Transmembrane helix</keyword>
<evidence type="ECO:0000256" key="2">
    <source>
        <dbReference type="ARBA" id="ARBA00022676"/>
    </source>
</evidence>
<accession>A0A916SWF3</accession>
<evidence type="ECO:0000256" key="5">
    <source>
        <dbReference type="ARBA" id="ARBA00022989"/>
    </source>
</evidence>
<feature type="transmembrane region" description="Helical" evidence="9">
    <location>
        <begin position="358"/>
        <end position="377"/>
    </location>
</feature>
<dbReference type="Pfam" id="PF26314">
    <property type="entry name" value="MptA_B_family"/>
    <property type="match status" value="1"/>
</dbReference>
<feature type="transmembrane region" description="Helical" evidence="9">
    <location>
        <begin position="453"/>
        <end position="471"/>
    </location>
</feature>
<name>A0A916SWF3_9ACTN</name>
<dbReference type="GO" id="GO:0016758">
    <property type="term" value="F:hexosyltransferase activity"/>
    <property type="evidence" value="ECO:0007669"/>
    <property type="project" value="InterPro"/>
</dbReference>
<feature type="transmembrane region" description="Helical" evidence="9">
    <location>
        <begin position="282"/>
        <end position="306"/>
    </location>
</feature>
<evidence type="ECO:0000313" key="11">
    <source>
        <dbReference type="Proteomes" id="UP000621454"/>
    </source>
</evidence>
<feature type="region of interest" description="Disordered" evidence="8">
    <location>
        <begin position="510"/>
        <end position="537"/>
    </location>
</feature>
<dbReference type="NCBIfam" id="NF038066">
    <property type="entry name" value="MptB"/>
    <property type="match status" value="1"/>
</dbReference>
<feature type="transmembrane region" description="Helical" evidence="9">
    <location>
        <begin position="389"/>
        <end position="410"/>
    </location>
</feature>
<evidence type="ECO:0000256" key="1">
    <source>
        <dbReference type="ARBA" id="ARBA00004141"/>
    </source>
</evidence>
<feature type="transmembrane region" description="Helical" evidence="9">
    <location>
        <begin position="318"/>
        <end position="338"/>
    </location>
</feature>
<feature type="transmembrane region" description="Helical" evidence="9">
    <location>
        <begin position="416"/>
        <end position="441"/>
    </location>
</feature>
<dbReference type="InterPro" id="IPR049829">
    <property type="entry name" value="MptA/B-like"/>
</dbReference>
<organism evidence="10 11">
    <name type="scientific">Gordonia jinhuaensis</name>
    <dbReference type="NCBI Taxonomy" id="1517702"/>
    <lineage>
        <taxon>Bacteria</taxon>
        <taxon>Bacillati</taxon>
        <taxon>Actinomycetota</taxon>
        <taxon>Actinomycetes</taxon>
        <taxon>Mycobacteriales</taxon>
        <taxon>Gordoniaceae</taxon>
        <taxon>Gordonia</taxon>
    </lineage>
</organism>
<keyword evidence="3" id="KW-0808">Transferase</keyword>
<keyword evidence="2" id="KW-0328">Glycosyltransferase</keyword>
<evidence type="ECO:0000256" key="4">
    <source>
        <dbReference type="ARBA" id="ARBA00022692"/>
    </source>
</evidence>
<dbReference type="Proteomes" id="UP000621454">
    <property type="component" value="Unassembled WGS sequence"/>
</dbReference>
<keyword evidence="4 9" id="KW-0812">Transmembrane</keyword>
<evidence type="ECO:0008006" key="12">
    <source>
        <dbReference type="Google" id="ProtNLM"/>
    </source>
</evidence>